<gene>
    <name evidence="2" type="ORF">IAR55_004814</name>
</gene>
<feature type="compositionally biased region" description="Basic residues" evidence="1">
    <location>
        <begin position="92"/>
        <end position="101"/>
    </location>
</feature>
<feature type="compositionally biased region" description="Polar residues" evidence="1">
    <location>
        <begin position="367"/>
        <end position="380"/>
    </location>
</feature>
<sequence length="548" mass="58143">MSARPNVSSSRPHTRTHSHTHSHNTTILPTVPIQRTTSRPGVSSRPGTPSRGDIPSRISSTNLRRPSSPSRSQNPHTQSSTMLDHPATPTLRKPRKPRKGAKTSQQRQASGLDDSLGGQEDESCMLGVEQEPSSEDEETLFDLLGVTTPAKELPAQSGMLALPREDMDLALGRPKKGRKGKQDRGLDPDLEVAGPSIGGAEGSPATARRGVRKLPQHAGLQEADKRLSSEGEVKQNKSGRRGKKTSKSIVAQSNDITGTSHLEIDSSSGLPIRPSGIGATRPRGGRHAQIEEPENQPFSGTNLTAESPFDVSGLSKSLPSGGLAQNPKPQNSLGRLKKANKKGVDSGDESAVWDMPEVAGGQELTWQQKLQSQSSTPNESTPRRSAKSAPSDRKSKSSKSTSSTMSSGHTQVPAHPPAVSSPLNPRTPHPRRLSLDGVPATSAPVTRSISAFDSFIPYHTGFNVHRAPQTPAKSVASANGNLLGTQQNNSLPIVGSGEFPRLHGAGQDGQERKGSLDHGTGMGMKYAGPTFHNSPHAATLSKPDMEDF</sequence>
<evidence type="ECO:0000313" key="3">
    <source>
        <dbReference type="Proteomes" id="UP001388673"/>
    </source>
</evidence>
<proteinExistence type="predicted"/>
<protein>
    <recommendedName>
        <fullName evidence="4">Mif2 N-terminal domain-containing protein</fullName>
    </recommendedName>
</protein>
<comment type="caution">
    <text evidence="2">The sequence shown here is derived from an EMBL/GenBank/DDBJ whole genome shotgun (WGS) entry which is preliminary data.</text>
</comment>
<feature type="compositionally biased region" description="Low complexity" evidence="1">
    <location>
        <begin position="312"/>
        <end position="323"/>
    </location>
</feature>
<feature type="compositionally biased region" description="Low complexity" evidence="1">
    <location>
        <begin position="398"/>
        <end position="407"/>
    </location>
</feature>
<reference evidence="2 3" key="1">
    <citation type="journal article" date="2024" name="bioRxiv">
        <title>Comparative genomics of Cryptococcus and Kwoniella reveals pathogenesis evolution and contrasting karyotype dynamics via intercentromeric recombination or chromosome fusion.</title>
        <authorList>
            <person name="Coelho M.A."/>
            <person name="David-Palma M."/>
            <person name="Shea T."/>
            <person name="Bowers K."/>
            <person name="McGinley-Smith S."/>
            <person name="Mohammad A.W."/>
            <person name="Gnirke A."/>
            <person name="Yurkov A.M."/>
            <person name="Nowrousian M."/>
            <person name="Sun S."/>
            <person name="Cuomo C.A."/>
            <person name="Heitman J."/>
        </authorList>
    </citation>
    <scope>NUCLEOTIDE SEQUENCE [LARGE SCALE GENOMIC DNA]</scope>
    <source>
        <strain evidence="2 3">CBS 13917</strain>
    </source>
</reference>
<dbReference type="AlphaFoldDB" id="A0AAW0YWR1"/>
<feature type="compositionally biased region" description="Polar residues" evidence="1">
    <location>
        <begin position="480"/>
        <end position="491"/>
    </location>
</feature>
<dbReference type="KEGG" id="kne:92182072"/>
<feature type="compositionally biased region" description="Polar residues" evidence="1">
    <location>
        <begin position="249"/>
        <end position="269"/>
    </location>
</feature>
<dbReference type="GeneID" id="92182072"/>
<name>A0AAW0YWR1_9TREE</name>
<evidence type="ECO:0008006" key="4">
    <source>
        <dbReference type="Google" id="ProtNLM"/>
    </source>
</evidence>
<feature type="compositionally biased region" description="Polar residues" evidence="1">
    <location>
        <begin position="33"/>
        <end position="47"/>
    </location>
</feature>
<accession>A0AAW0YWR1</accession>
<feature type="region of interest" description="Disordered" evidence="1">
    <location>
        <begin position="480"/>
        <end position="548"/>
    </location>
</feature>
<feature type="region of interest" description="Disordered" evidence="1">
    <location>
        <begin position="367"/>
        <end position="441"/>
    </location>
</feature>
<feature type="region of interest" description="Disordered" evidence="1">
    <location>
        <begin position="1"/>
        <end position="349"/>
    </location>
</feature>
<feature type="compositionally biased region" description="Polar residues" evidence="1">
    <location>
        <begin position="296"/>
        <end position="305"/>
    </location>
</feature>
<feature type="compositionally biased region" description="Polar residues" evidence="1">
    <location>
        <begin position="73"/>
        <end position="82"/>
    </location>
</feature>
<dbReference type="Proteomes" id="UP001388673">
    <property type="component" value="Unassembled WGS sequence"/>
</dbReference>
<feature type="compositionally biased region" description="Basic and acidic residues" evidence="1">
    <location>
        <begin position="222"/>
        <end position="235"/>
    </location>
</feature>
<dbReference type="RefSeq" id="XP_066801368.1">
    <property type="nucleotide sequence ID" value="XM_066947909.1"/>
</dbReference>
<feature type="compositionally biased region" description="Basic residues" evidence="1">
    <location>
        <begin position="237"/>
        <end position="246"/>
    </location>
</feature>
<keyword evidence="3" id="KW-1185">Reference proteome</keyword>
<evidence type="ECO:0000256" key="1">
    <source>
        <dbReference type="SAM" id="MobiDB-lite"/>
    </source>
</evidence>
<dbReference type="EMBL" id="JBCAWK010000009">
    <property type="protein sequence ID" value="KAK8849480.1"/>
    <property type="molecule type" value="Genomic_DNA"/>
</dbReference>
<organism evidence="2 3">
    <name type="scientific">Kwoniella newhampshirensis</name>
    <dbReference type="NCBI Taxonomy" id="1651941"/>
    <lineage>
        <taxon>Eukaryota</taxon>
        <taxon>Fungi</taxon>
        <taxon>Dikarya</taxon>
        <taxon>Basidiomycota</taxon>
        <taxon>Agaricomycotina</taxon>
        <taxon>Tremellomycetes</taxon>
        <taxon>Tremellales</taxon>
        <taxon>Cryptococcaceae</taxon>
        <taxon>Kwoniella</taxon>
    </lineage>
</organism>
<feature type="compositionally biased region" description="Basic residues" evidence="1">
    <location>
        <begin position="12"/>
        <end position="22"/>
    </location>
</feature>
<evidence type="ECO:0000313" key="2">
    <source>
        <dbReference type="EMBL" id="KAK8849480.1"/>
    </source>
</evidence>